<dbReference type="PANTHER" id="PTHR34039">
    <property type="entry name" value="UPF0102 PROTEIN YRAN"/>
    <property type="match status" value="1"/>
</dbReference>
<comment type="caution">
    <text evidence="3">The sequence shown here is derived from an EMBL/GenBank/DDBJ whole genome shotgun (WGS) entry which is preliminary data.</text>
</comment>
<protein>
    <recommendedName>
        <fullName evidence="2">UPF0102 protein J2Z35_001605</fullName>
    </recommendedName>
</protein>
<dbReference type="HAMAP" id="MF_00048">
    <property type="entry name" value="UPF0102"/>
    <property type="match status" value="1"/>
</dbReference>
<dbReference type="InterPro" id="IPR003509">
    <property type="entry name" value="UPF0102_YraN-like"/>
</dbReference>
<evidence type="ECO:0000256" key="1">
    <source>
        <dbReference type="ARBA" id="ARBA00006738"/>
    </source>
</evidence>
<keyword evidence="3" id="KW-0540">Nuclease</keyword>
<evidence type="ECO:0000313" key="3">
    <source>
        <dbReference type="EMBL" id="MBP2027807.1"/>
    </source>
</evidence>
<dbReference type="GO" id="GO:0004519">
    <property type="term" value="F:endonuclease activity"/>
    <property type="evidence" value="ECO:0007669"/>
    <property type="project" value="UniProtKB-KW"/>
</dbReference>
<dbReference type="RefSeq" id="WP_209660869.1">
    <property type="nucleotide sequence ID" value="NZ_JAGGLI010000016.1"/>
</dbReference>
<dbReference type="CDD" id="cd20736">
    <property type="entry name" value="PoNe_Nuclease"/>
    <property type="match status" value="1"/>
</dbReference>
<dbReference type="Proteomes" id="UP001314903">
    <property type="component" value="Unassembled WGS sequence"/>
</dbReference>
<gene>
    <name evidence="3" type="ORF">J2Z35_001605</name>
</gene>
<dbReference type="PANTHER" id="PTHR34039:SF1">
    <property type="entry name" value="UPF0102 PROTEIN YRAN"/>
    <property type="match status" value="1"/>
</dbReference>
<evidence type="ECO:0000313" key="4">
    <source>
        <dbReference type="Proteomes" id="UP001314903"/>
    </source>
</evidence>
<comment type="similarity">
    <text evidence="1 2">Belongs to the UPF0102 family.</text>
</comment>
<organism evidence="3 4">
    <name type="scientific">Acetoanaerobium pronyense</name>
    <dbReference type="NCBI Taxonomy" id="1482736"/>
    <lineage>
        <taxon>Bacteria</taxon>
        <taxon>Bacillati</taxon>
        <taxon>Bacillota</taxon>
        <taxon>Clostridia</taxon>
        <taxon>Peptostreptococcales</taxon>
        <taxon>Filifactoraceae</taxon>
        <taxon>Acetoanaerobium</taxon>
    </lineage>
</organism>
<accession>A0ABS4KJ42</accession>
<reference evidence="3 4" key="1">
    <citation type="submission" date="2021-03" db="EMBL/GenBank/DDBJ databases">
        <title>Genomic Encyclopedia of Type Strains, Phase IV (KMG-IV): sequencing the most valuable type-strain genomes for metagenomic binning, comparative biology and taxonomic classification.</title>
        <authorList>
            <person name="Goeker M."/>
        </authorList>
    </citation>
    <scope>NUCLEOTIDE SEQUENCE [LARGE SCALE GENOMIC DNA]</scope>
    <source>
        <strain evidence="3 4">DSM 27512</strain>
    </source>
</reference>
<dbReference type="InterPro" id="IPR011856">
    <property type="entry name" value="tRNA_endonuc-like_dom_sf"/>
</dbReference>
<keyword evidence="3" id="KW-0255">Endonuclease</keyword>
<dbReference type="SUPFAM" id="SSF52980">
    <property type="entry name" value="Restriction endonuclease-like"/>
    <property type="match status" value="1"/>
</dbReference>
<dbReference type="InterPro" id="IPR011335">
    <property type="entry name" value="Restrct_endonuc-II-like"/>
</dbReference>
<name>A0ABS4KJ42_9FIRM</name>
<proteinExistence type="inferred from homology"/>
<dbReference type="EMBL" id="JAGGLI010000016">
    <property type="protein sequence ID" value="MBP2027807.1"/>
    <property type="molecule type" value="Genomic_DNA"/>
</dbReference>
<keyword evidence="3" id="KW-0378">Hydrolase</keyword>
<keyword evidence="4" id="KW-1185">Reference proteome</keyword>
<dbReference type="NCBIfam" id="NF009150">
    <property type="entry name" value="PRK12497.1-3"/>
    <property type="match status" value="1"/>
</dbReference>
<sequence length="115" mass="13147">MKNNKIKGNLGEDLACLYLTKNGYNILERNLTFKFGEVDVVAIKDNILTFIEVKSRSSLNFGLPSEAVDFKKVTKITKVAKAYISNTSLYYNEVSFDVIEVYLNENKINHIERAF</sequence>
<dbReference type="Gene3D" id="3.40.1350.10">
    <property type="match status" value="1"/>
</dbReference>
<dbReference type="Pfam" id="PF02021">
    <property type="entry name" value="UPF0102"/>
    <property type="match status" value="1"/>
</dbReference>
<evidence type="ECO:0000256" key="2">
    <source>
        <dbReference type="HAMAP-Rule" id="MF_00048"/>
    </source>
</evidence>